<protein>
    <recommendedName>
        <fullName evidence="2">riboflavin kinase</fullName>
        <ecNumber evidence="2">2.7.1.26</ecNumber>
    </recommendedName>
</protein>
<comment type="pathway">
    <text evidence="1">Cofactor biosynthesis; FMN biosynthesis; FMN from riboflavin (ATP route): step 1/1.</text>
</comment>
<dbReference type="GO" id="GO:0005524">
    <property type="term" value="F:ATP binding"/>
    <property type="evidence" value="ECO:0007669"/>
    <property type="project" value="UniProtKB-KW"/>
</dbReference>
<dbReference type="EMBL" id="CAKOGL010000015">
    <property type="protein sequence ID" value="CAH2095330.1"/>
    <property type="molecule type" value="Genomic_DNA"/>
</dbReference>
<evidence type="ECO:0000313" key="10">
    <source>
        <dbReference type="Proteomes" id="UP001153954"/>
    </source>
</evidence>
<feature type="domain" description="Riboflavin kinase" evidence="8">
    <location>
        <begin position="24"/>
        <end position="125"/>
    </location>
</feature>
<evidence type="ECO:0000259" key="8">
    <source>
        <dbReference type="SMART" id="SM00904"/>
    </source>
</evidence>
<dbReference type="EC" id="2.7.1.26" evidence="2"/>
<evidence type="ECO:0000256" key="3">
    <source>
        <dbReference type="ARBA" id="ARBA00022630"/>
    </source>
</evidence>
<dbReference type="GO" id="GO:0009398">
    <property type="term" value="P:FMN biosynthetic process"/>
    <property type="evidence" value="ECO:0007669"/>
    <property type="project" value="TreeGrafter"/>
</dbReference>
<dbReference type="PANTHER" id="PTHR22749:SF6">
    <property type="entry name" value="RIBOFLAVIN KINASE"/>
    <property type="match status" value="1"/>
</dbReference>
<sequence length="141" mass="16061">MLISSPEVAESLLKQNVNACKANYPRDVAKSLPEDVKPGVYYGWAKVDTEAVHKMVVNIGWCPFYQNKELSIETHVMHDFGRDFYGATLKICVIGYLRPEKNFTSIEKLIETIKQDIENAHAALDLPESIMFKDDSFFTDQ</sequence>
<evidence type="ECO:0000256" key="1">
    <source>
        <dbReference type="ARBA" id="ARBA00005201"/>
    </source>
</evidence>
<dbReference type="InterPro" id="IPR023468">
    <property type="entry name" value="Riboflavin_kinase"/>
</dbReference>
<keyword evidence="5" id="KW-0808">Transferase</keyword>
<keyword evidence="6" id="KW-0547">Nucleotide-binding</keyword>
<proteinExistence type="predicted"/>
<dbReference type="Proteomes" id="UP001153954">
    <property type="component" value="Unassembled WGS sequence"/>
</dbReference>
<dbReference type="Pfam" id="PF01687">
    <property type="entry name" value="Flavokinase"/>
    <property type="match status" value="1"/>
</dbReference>
<dbReference type="GO" id="GO:0005739">
    <property type="term" value="C:mitochondrion"/>
    <property type="evidence" value="ECO:0007669"/>
    <property type="project" value="TreeGrafter"/>
</dbReference>
<evidence type="ECO:0000256" key="5">
    <source>
        <dbReference type="ARBA" id="ARBA00022679"/>
    </source>
</evidence>
<keyword evidence="7" id="KW-0067">ATP-binding</keyword>
<evidence type="ECO:0000256" key="6">
    <source>
        <dbReference type="ARBA" id="ARBA00022741"/>
    </source>
</evidence>
<dbReference type="SMART" id="SM00904">
    <property type="entry name" value="Flavokinase"/>
    <property type="match status" value="1"/>
</dbReference>
<name>A0AAU9UEY0_EUPED</name>
<keyword evidence="10" id="KW-1185">Reference proteome</keyword>
<dbReference type="Gene3D" id="2.40.30.30">
    <property type="entry name" value="Riboflavin kinase-like"/>
    <property type="match status" value="1"/>
</dbReference>
<reference evidence="9" key="1">
    <citation type="submission" date="2022-03" db="EMBL/GenBank/DDBJ databases">
        <authorList>
            <person name="Tunstrom K."/>
        </authorList>
    </citation>
    <scope>NUCLEOTIDE SEQUENCE</scope>
</reference>
<dbReference type="GO" id="GO:0009231">
    <property type="term" value="P:riboflavin biosynthetic process"/>
    <property type="evidence" value="ECO:0007669"/>
    <property type="project" value="InterPro"/>
</dbReference>
<comment type="caution">
    <text evidence="9">The sequence shown here is derived from an EMBL/GenBank/DDBJ whole genome shotgun (WGS) entry which is preliminary data.</text>
</comment>
<dbReference type="GO" id="GO:0008531">
    <property type="term" value="F:riboflavin kinase activity"/>
    <property type="evidence" value="ECO:0007669"/>
    <property type="project" value="UniProtKB-EC"/>
</dbReference>
<evidence type="ECO:0000313" key="9">
    <source>
        <dbReference type="EMBL" id="CAH2095330.1"/>
    </source>
</evidence>
<evidence type="ECO:0000256" key="7">
    <source>
        <dbReference type="ARBA" id="ARBA00022840"/>
    </source>
</evidence>
<dbReference type="InterPro" id="IPR015865">
    <property type="entry name" value="Riboflavin_kinase_bac/euk"/>
</dbReference>
<dbReference type="SUPFAM" id="SSF82114">
    <property type="entry name" value="Riboflavin kinase-like"/>
    <property type="match status" value="1"/>
</dbReference>
<keyword evidence="4" id="KW-0288">FMN</keyword>
<dbReference type="PANTHER" id="PTHR22749">
    <property type="entry name" value="RIBOFLAVIN KINASE/FMN ADENYLYLTRANSFERASE"/>
    <property type="match status" value="1"/>
</dbReference>
<dbReference type="InterPro" id="IPR023465">
    <property type="entry name" value="Riboflavin_kinase_dom_sf"/>
</dbReference>
<organism evidence="9 10">
    <name type="scientific">Euphydryas editha</name>
    <name type="common">Edith's checkerspot</name>
    <dbReference type="NCBI Taxonomy" id="104508"/>
    <lineage>
        <taxon>Eukaryota</taxon>
        <taxon>Metazoa</taxon>
        <taxon>Ecdysozoa</taxon>
        <taxon>Arthropoda</taxon>
        <taxon>Hexapoda</taxon>
        <taxon>Insecta</taxon>
        <taxon>Pterygota</taxon>
        <taxon>Neoptera</taxon>
        <taxon>Endopterygota</taxon>
        <taxon>Lepidoptera</taxon>
        <taxon>Glossata</taxon>
        <taxon>Ditrysia</taxon>
        <taxon>Papilionoidea</taxon>
        <taxon>Nymphalidae</taxon>
        <taxon>Nymphalinae</taxon>
        <taxon>Euphydryas</taxon>
    </lineage>
</organism>
<accession>A0AAU9UEY0</accession>
<evidence type="ECO:0000256" key="2">
    <source>
        <dbReference type="ARBA" id="ARBA00012105"/>
    </source>
</evidence>
<keyword evidence="3" id="KW-0285">Flavoprotein</keyword>
<dbReference type="AlphaFoldDB" id="A0AAU9UEY0"/>
<evidence type="ECO:0000256" key="4">
    <source>
        <dbReference type="ARBA" id="ARBA00022643"/>
    </source>
</evidence>
<gene>
    <name evidence="9" type="ORF">EEDITHA_LOCUS10799</name>
</gene>